<dbReference type="AlphaFoldDB" id="A0A5N6KI01"/>
<dbReference type="GO" id="GO:0016410">
    <property type="term" value="F:N-acyltransferase activity"/>
    <property type="evidence" value="ECO:0007669"/>
    <property type="project" value="TreeGrafter"/>
</dbReference>
<feature type="domain" description="Acyltransferase MbtK/IucB-like conserved" evidence="3">
    <location>
        <begin position="255"/>
        <end position="304"/>
    </location>
</feature>
<organism evidence="4 5">
    <name type="scientific">Monilinia laxa</name>
    <name type="common">Brown rot fungus</name>
    <name type="synonym">Sclerotinia laxa</name>
    <dbReference type="NCBI Taxonomy" id="61186"/>
    <lineage>
        <taxon>Eukaryota</taxon>
        <taxon>Fungi</taxon>
        <taxon>Dikarya</taxon>
        <taxon>Ascomycota</taxon>
        <taxon>Pezizomycotina</taxon>
        <taxon>Leotiomycetes</taxon>
        <taxon>Helotiales</taxon>
        <taxon>Sclerotiniaceae</taxon>
        <taxon>Monilinia</taxon>
    </lineage>
</organism>
<dbReference type="Proteomes" id="UP000326757">
    <property type="component" value="Unassembled WGS sequence"/>
</dbReference>
<dbReference type="SMART" id="SM01006">
    <property type="entry name" value="AlcB"/>
    <property type="match status" value="1"/>
</dbReference>
<dbReference type="InterPro" id="IPR016181">
    <property type="entry name" value="Acyl_CoA_acyltransferase"/>
</dbReference>
<reference evidence="4 5" key="1">
    <citation type="submission" date="2019-06" db="EMBL/GenBank/DDBJ databases">
        <title>Genome Sequence of the Brown Rot Fungal Pathogen Monilinia laxa.</title>
        <authorList>
            <person name="De Miccolis Angelini R.M."/>
            <person name="Landi L."/>
            <person name="Abate D."/>
            <person name="Pollastro S."/>
            <person name="Romanazzi G."/>
            <person name="Faretra F."/>
        </authorList>
    </citation>
    <scope>NUCLEOTIDE SEQUENCE [LARGE SCALE GENOMIC DNA]</scope>
    <source>
        <strain evidence="4 5">Mlax316</strain>
    </source>
</reference>
<evidence type="ECO:0000256" key="1">
    <source>
        <dbReference type="ARBA" id="ARBA00009893"/>
    </source>
</evidence>
<dbReference type="FunFam" id="3.40.630.30:FF:000080">
    <property type="entry name" value="Siderophore biosynthesis acetylase AceI, putative"/>
    <property type="match status" value="1"/>
</dbReference>
<dbReference type="PANTHER" id="PTHR31438">
    <property type="entry name" value="LYSINE N-ACYLTRANSFERASE C17G9.06C-RELATED"/>
    <property type="match status" value="1"/>
</dbReference>
<dbReference type="Gene3D" id="3.40.630.30">
    <property type="match status" value="1"/>
</dbReference>
<accession>A0A5N6KI01</accession>
<dbReference type="OrthoDB" id="4250781at2759"/>
<comment type="caution">
    <text evidence="4">The sequence shown here is derived from an EMBL/GenBank/DDBJ whole genome shotgun (WGS) entry which is preliminary data.</text>
</comment>
<dbReference type="InterPro" id="IPR019432">
    <property type="entry name" value="Acyltransferase_MbtK/IucB-like"/>
</dbReference>
<keyword evidence="5" id="KW-1185">Reference proteome</keyword>
<protein>
    <recommendedName>
        <fullName evidence="3">Acyltransferase MbtK/IucB-like conserved domain-containing protein</fullName>
    </recommendedName>
</protein>
<evidence type="ECO:0000259" key="3">
    <source>
        <dbReference type="SMART" id="SM01006"/>
    </source>
</evidence>
<dbReference type="Pfam" id="PF13523">
    <property type="entry name" value="Acetyltransf_8"/>
    <property type="match status" value="1"/>
</dbReference>
<gene>
    <name evidence="4" type="ORF">EYC80_006193</name>
</gene>
<evidence type="ECO:0000256" key="2">
    <source>
        <dbReference type="SAM" id="MobiDB-lite"/>
    </source>
</evidence>
<dbReference type="SUPFAM" id="SSF55729">
    <property type="entry name" value="Acyl-CoA N-acyltransferases (Nat)"/>
    <property type="match status" value="1"/>
</dbReference>
<evidence type="ECO:0000313" key="5">
    <source>
        <dbReference type="Proteomes" id="UP000326757"/>
    </source>
</evidence>
<evidence type="ECO:0000313" key="4">
    <source>
        <dbReference type="EMBL" id="KAB8302859.1"/>
    </source>
</evidence>
<dbReference type="EMBL" id="VIGI01000003">
    <property type="protein sequence ID" value="KAB8302859.1"/>
    <property type="molecule type" value="Genomic_DNA"/>
</dbReference>
<comment type="similarity">
    <text evidence="1">Belongs to the lysine N-acyltransferase MbtK family.</text>
</comment>
<dbReference type="GO" id="GO:0019290">
    <property type="term" value="P:siderophore biosynthetic process"/>
    <property type="evidence" value="ECO:0007669"/>
    <property type="project" value="InterPro"/>
</dbReference>
<sequence>MASNMHPPHKYPLVKLPHPFLTTYKVHTVTKTTPARHTLKSDSQPPAKKSLPHPLHSDTLSWLDLSSRPGDQCPPASDNTAWARAIRSPQTTFQWTGNSSPSLGQIWNVIHAIYLAYPTLEYFRITLHGPEKDLIRSELLTTGLGIEHPKPWRFSSAAATAAPTEELLILRGAFWQGAASPLGPRPIWVVGDGTDGPLREPLAQYPVMPENYQLTMKFPEEAVYTRHPTRRPKPHPGSICYSRYIPELDEHFSLEVIDWQDDAHLKLFNTWQNDPRVAKGWNETGTLDQHREYLRKLHVDPHVLCLFGRFNETRFAYFELYWAKEDHYGAHYDAGDYDRGRHSLVGDASFRGPQRVNAWYSSCIHYVFLDDPRTANAVGEPKATGATILSYENAQGLTIGKYVDLGHKRSVHSICSREKWFQLCPLFWDGRKQPLESADRAAWNAKL</sequence>
<proteinExistence type="inferred from homology"/>
<name>A0A5N6KI01_MONLA</name>
<feature type="region of interest" description="Disordered" evidence="2">
    <location>
        <begin position="33"/>
        <end position="54"/>
    </location>
</feature>
<dbReference type="PANTHER" id="PTHR31438:SF6">
    <property type="entry name" value="BIOSYNTHESIS ACETYLASE ACEI, PUTATIVE (AFU_ORTHOLOGUE AFUA_3G03400)-RELATED"/>
    <property type="match status" value="1"/>
</dbReference>